<evidence type="ECO:0000313" key="4">
    <source>
        <dbReference type="Proteomes" id="UP000250140"/>
    </source>
</evidence>
<evidence type="ECO:0000256" key="2">
    <source>
        <dbReference type="SAM" id="Phobius"/>
    </source>
</evidence>
<reference evidence="3 4" key="1">
    <citation type="journal article" date="2016" name="Nat. Commun.">
        <title>Ectomycorrhizal ecology is imprinted in the genome of the dominant symbiotic fungus Cenococcum geophilum.</title>
        <authorList>
            <consortium name="DOE Joint Genome Institute"/>
            <person name="Peter M."/>
            <person name="Kohler A."/>
            <person name="Ohm R.A."/>
            <person name="Kuo A."/>
            <person name="Krutzmann J."/>
            <person name="Morin E."/>
            <person name="Arend M."/>
            <person name="Barry K.W."/>
            <person name="Binder M."/>
            <person name="Choi C."/>
            <person name="Clum A."/>
            <person name="Copeland A."/>
            <person name="Grisel N."/>
            <person name="Haridas S."/>
            <person name="Kipfer T."/>
            <person name="LaButti K."/>
            <person name="Lindquist E."/>
            <person name="Lipzen A."/>
            <person name="Maire R."/>
            <person name="Meier B."/>
            <person name="Mihaltcheva S."/>
            <person name="Molinier V."/>
            <person name="Murat C."/>
            <person name="Poggeler S."/>
            <person name="Quandt C.A."/>
            <person name="Sperisen C."/>
            <person name="Tritt A."/>
            <person name="Tisserant E."/>
            <person name="Crous P.W."/>
            <person name="Henrissat B."/>
            <person name="Nehls U."/>
            <person name="Egli S."/>
            <person name="Spatafora J.W."/>
            <person name="Grigoriev I.V."/>
            <person name="Martin F.M."/>
        </authorList>
    </citation>
    <scope>NUCLEOTIDE SEQUENCE [LARGE SCALE GENOMIC DNA]</scope>
    <source>
        <strain evidence="3 4">CBS 207.34</strain>
    </source>
</reference>
<feature type="transmembrane region" description="Helical" evidence="2">
    <location>
        <begin position="92"/>
        <end position="111"/>
    </location>
</feature>
<accession>A0A8E2EYB2</accession>
<feature type="transmembrane region" description="Helical" evidence="2">
    <location>
        <begin position="123"/>
        <end position="142"/>
    </location>
</feature>
<evidence type="ECO:0000256" key="1">
    <source>
        <dbReference type="SAM" id="MobiDB-lite"/>
    </source>
</evidence>
<proteinExistence type="predicted"/>
<feature type="transmembrane region" description="Helical" evidence="2">
    <location>
        <begin position="60"/>
        <end position="86"/>
    </location>
</feature>
<evidence type="ECO:0000313" key="3">
    <source>
        <dbReference type="EMBL" id="OCL06583.1"/>
    </source>
</evidence>
<feature type="region of interest" description="Disordered" evidence="1">
    <location>
        <begin position="1"/>
        <end position="34"/>
    </location>
</feature>
<feature type="transmembrane region" description="Helical" evidence="2">
    <location>
        <begin position="148"/>
        <end position="171"/>
    </location>
</feature>
<dbReference type="Proteomes" id="UP000250140">
    <property type="component" value="Unassembled WGS sequence"/>
</dbReference>
<name>A0A8E2EYB2_9PEZI</name>
<keyword evidence="4" id="KW-1185">Reference proteome</keyword>
<gene>
    <name evidence="3" type="ORF">AOQ84DRAFT_223694</name>
</gene>
<dbReference type="AlphaFoldDB" id="A0A8E2EYB2"/>
<keyword evidence="2" id="KW-1133">Transmembrane helix</keyword>
<feature type="compositionally biased region" description="Polar residues" evidence="1">
    <location>
        <begin position="13"/>
        <end position="34"/>
    </location>
</feature>
<keyword evidence="2" id="KW-0812">Transmembrane</keyword>
<organism evidence="3 4">
    <name type="scientific">Glonium stellatum</name>
    <dbReference type="NCBI Taxonomy" id="574774"/>
    <lineage>
        <taxon>Eukaryota</taxon>
        <taxon>Fungi</taxon>
        <taxon>Dikarya</taxon>
        <taxon>Ascomycota</taxon>
        <taxon>Pezizomycotina</taxon>
        <taxon>Dothideomycetes</taxon>
        <taxon>Pleosporomycetidae</taxon>
        <taxon>Gloniales</taxon>
        <taxon>Gloniaceae</taxon>
        <taxon>Glonium</taxon>
    </lineage>
</organism>
<dbReference type="EMBL" id="KV750032">
    <property type="protein sequence ID" value="OCL06583.1"/>
    <property type="molecule type" value="Genomic_DNA"/>
</dbReference>
<keyword evidence="2" id="KW-0472">Membrane</keyword>
<sequence>MRVLTPKEKESTRSTLATSMYEPNTNSQKAQDSILNNGTDKKGSAVEGAVKVEYASESKFVAVVIALALGVFLNLKIITTAVLKITNTNFDGLVVGTSVGGVVLGTSFIFLQCYNVRQKSGIHNLSTINAVTVGTIVFGSYITAEGHFIPLIIGSGVNSIIGVGLIFAVYIESSGKSIGYQVFVVLKKLPIRARA</sequence>
<protein>
    <submittedName>
        <fullName evidence="3">Uncharacterized protein</fullName>
    </submittedName>
</protein>
<feature type="compositionally biased region" description="Basic and acidic residues" evidence="1">
    <location>
        <begin position="1"/>
        <end position="12"/>
    </location>
</feature>